<evidence type="ECO:0000313" key="2">
    <source>
        <dbReference type="Proteomes" id="UP001054945"/>
    </source>
</evidence>
<accession>A0AAV4SZ34</accession>
<evidence type="ECO:0000313" key="1">
    <source>
        <dbReference type="EMBL" id="GIY38662.1"/>
    </source>
</evidence>
<gene>
    <name evidence="1" type="ORF">CEXT_200321</name>
</gene>
<keyword evidence="2" id="KW-1185">Reference proteome</keyword>
<dbReference type="Proteomes" id="UP001054945">
    <property type="component" value="Unassembled WGS sequence"/>
</dbReference>
<dbReference type="EMBL" id="BPLR01010341">
    <property type="protein sequence ID" value="GIY38662.1"/>
    <property type="molecule type" value="Genomic_DNA"/>
</dbReference>
<name>A0AAV4SZ34_CAEEX</name>
<comment type="caution">
    <text evidence="1">The sequence shown here is derived from an EMBL/GenBank/DDBJ whole genome shotgun (WGS) entry which is preliminary data.</text>
</comment>
<reference evidence="1 2" key="1">
    <citation type="submission" date="2021-06" db="EMBL/GenBank/DDBJ databases">
        <title>Caerostris extrusa draft genome.</title>
        <authorList>
            <person name="Kono N."/>
            <person name="Arakawa K."/>
        </authorList>
    </citation>
    <scope>NUCLEOTIDE SEQUENCE [LARGE SCALE GENOMIC DNA]</scope>
</reference>
<dbReference type="AlphaFoldDB" id="A0AAV4SZ34"/>
<proteinExistence type="predicted"/>
<sequence>MLNDLQFNIVSFHTCKSKLYATQQIQSDAPYKGSSHSAETLQLELRENREWGWCISSLILTDIMMAMANGEYQTSNYHFTRAKSKLHATDSFGCTNDRHILQKSYNWNYWKIVSVVYLLLIWPDVLMMANDDLQSSPCCK</sequence>
<protein>
    <submittedName>
        <fullName evidence="1">Uncharacterized protein</fullName>
    </submittedName>
</protein>
<organism evidence="1 2">
    <name type="scientific">Caerostris extrusa</name>
    <name type="common">Bark spider</name>
    <name type="synonym">Caerostris bankana</name>
    <dbReference type="NCBI Taxonomy" id="172846"/>
    <lineage>
        <taxon>Eukaryota</taxon>
        <taxon>Metazoa</taxon>
        <taxon>Ecdysozoa</taxon>
        <taxon>Arthropoda</taxon>
        <taxon>Chelicerata</taxon>
        <taxon>Arachnida</taxon>
        <taxon>Araneae</taxon>
        <taxon>Araneomorphae</taxon>
        <taxon>Entelegynae</taxon>
        <taxon>Araneoidea</taxon>
        <taxon>Araneidae</taxon>
        <taxon>Caerostris</taxon>
    </lineage>
</organism>